<dbReference type="KEGG" id="fap:GR316_11575"/>
<dbReference type="AlphaFoldDB" id="A0A8J8MUP7"/>
<dbReference type="PROSITE" id="PS50893">
    <property type="entry name" value="ABC_TRANSPORTER_2"/>
    <property type="match status" value="1"/>
</dbReference>
<dbReference type="InterPro" id="IPR003593">
    <property type="entry name" value="AAA+_ATPase"/>
</dbReference>
<dbReference type="RefSeq" id="WP_211785304.1">
    <property type="nucleotide sequence ID" value="NZ_CP047290.1"/>
</dbReference>
<dbReference type="SUPFAM" id="SSF52540">
    <property type="entry name" value="P-loop containing nucleoside triphosphate hydrolases"/>
    <property type="match status" value="1"/>
</dbReference>
<dbReference type="PROSITE" id="PS00211">
    <property type="entry name" value="ABC_TRANSPORTER_1"/>
    <property type="match status" value="1"/>
</dbReference>
<organism evidence="5 6">
    <name type="scientific">Falsirhodobacter algicola</name>
    <dbReference type="NCBI Taxonomy" id="2692330"/>
    <lineage>
        <taxon>Bacteria</taxon>
        <taxon>Pseudomonadati</taxon>
        <taxon>Pseudomonadota</taxon>
        <taxon>Alphaproteobacteria</taxon>
        <taxon>Rhodobacterales</taxon>
        <taxon>Paracoccaceae</taxon>
        <taxon>Falsirhodobacter</taxon>
    </lineage>
</organism>
<sequence>MSLHLDRLCVRAPDGRALFAPLSLRLAPGAVGCVMGPSGVGKSTLLNAVGGHLPRTFRADGRVLVDGCDVMPLPAERRRIGVMFQQAVMFPHLSVAGNLAFGLCPSVRGRAARRRAVEDALERAGLAGFGPRDPATLSGGQQARVALLRTLLARPRAVLLDEPFSGLDAERRQDIRRFVFDSIRTAGIAALLVTHDAEDAEAAGGAVTRLG</sequence>
<evidence type="ECO:0000256" key="2">
    <source>
        <dbReference type="ARBA" id="ARBA00022741"/>
    </source>
</evidence>
<proteinExistence type="predicted"/>
<dbReference type="GO" id="GO:0005524">
    <property type="term" value="F:ATP binding"/>
    <property type="evidence" value="ECO:0007669"/>
    <property type="project" value="UniProtKB-KW"/>
</dbReference>
<dbReference type="GO" id="GO:0016887">
    <property type="term" value="F:ATP hydrolysis activity"/>
    <property type="evidence" value="ECO:0007669"/>
    <property type="project" value="InterPro"/>
</dbReference>
<dbReference type="InterPro" id="IPR050093">
    <property type="entry name" value="ABC_SmlMolc_Importer"/>
</dbReference>
<evidence type="ECO:0000313" key="5">
    <source>
        <dbReference type="EMBL" id="QUS37025.1"/>
    </source>
</evidence>
<feature type="domain" description="ABC transporter" evidence="4">
    <location>
        <begin position="3"/>
        <end position="210"/>
    </location>
</feature>
<dbReference type="Gene3D" id="3.40.50.300">
    <property type="entry name" value="P-loop containing nucleotide triphosphate hydrolases"/>
    <property type="match status" value="1"/>
</dbReference>
<keyword evidence="5" id="KW-0614">Plasmid</keyword>
<dbReference type="PANTHER" id="PTHR42781">
    <property type="entry name" value="SPERMIDINE/PUTRESCINE IMPORT ATP-BINDING PROTEIN POTA"/>
    <property type="match status" value="1"/>
</dbReference>
<accession>A0A8J8MUP7</accession>
<evidence type="ECO:0000313" key="6">
    <source>
        <dbReference type="Proteomes" id="UP000679284"/>
    </source>
</evidence>
<name>A0A8J8MUP7_9RHOB</name>
<dbReference type="InterPro" id="IPR003439">
    <property type="entry name" value="ABC_transporter-like_ATP-bd"/>
</dbReference>
<keyword evidence="1" id="KW-0813">Transport</keyword>
<dbReference type="SMART" id="SM00382">
    <property type="entry name" value="AAA"/>
    <property type="match status" value="1"/>
</dbReference>
<dbReference type="Pfam" id="PF00005">
    <property type="entry name" value="ABC_tran"/>
    <property type="match status" value="1"/>
</dbReference>
<dbReference type="PANTHER" id="PTHR42781:SF4">
    <property type="entry name" value="SPERMIDINE_PUTRESCINE IMPORT ATP-BINDING PROTEIN POTA"/>
    <property type="match status" value="1"/>
</dbReference>
<geneLocation type="plasmid" evidence="5 6">
    <name>unnamed1</name>
</geneLocation>
<keyword evidence="3 5" id="KW-0067">ATP-binding</keyword>
<dbReference type="EMBL" id="CP047290">
    <property type="protein sequence ID" value="QUS37025.1"/>
    <property type="molecule type" value="Genomic_DNA"/>
</dbReference>
<dbReference type="InterPro" id="IPR017871">
    <property type="entry name" value="ABC_transporter-like_CS"/>
</dbReference>
<evidence type="ECO:0000256" key="3">
    <source>
        <dbReference type="ARBA" id="ARBA00022840"/>
    </source>
</evidence>
<reference evidence="5" key="1">
    <citation type="submission" date="2020-01" db="EMBL/GenBank/DDBJ databases">
        <authorList>
            <person name="Yang Y."/>
            <person name="Kwon Y.M."/>
        </authorList>
    </citation>
    <scope>NUCLEOTIDE SEQUENCE</scope>
    <source>
        <strain evidence="5">PG104</strain>
        <plasmid evidence="5">unnamed1</plasmid>
    </source>
</reference>
<keyword evidence="6" id="KW-1185">Reference proteome</keyword>
<evidence type="ECO:0000256" key="1">
    <source>
        <dbReference type="ARBA" id="ARBA00022448"/>
    </source>
</evidence>
<dbReference type="Proteomes" id="UP000679284">
    <property type="component" value="Plasmid unnamed1"/>
</dbReference>
<evidence type="ECO:0000259" key="4">
    <source>
        <dbReference type="PROSITE" id="PS50893"/>
    </source>
</evidence>
<keyword evidence="2" id="KW-0547">Nucleotide-binding</keyword>
<protein>
    <submittedName>
        <fullName evidence="5">ATP-binding cassette domain-containing protein</fullName>
    </submittedName>
</protein>
<dbReference type="InterPro" id="IPR027417">
    <property type="entry name" value="P-loop_NTPase"/>
</dbReference>
<gene>
    <name evidence="5" type="ORF">GR316_11575</name>
</gene>